<organism evidence="2 3">
    <name type="scientific">Dreissena polymorpha</name>
    <name type="common">Zebra mussel</name>
    <name type="synonym">Mytilus polymorpha</name>
    <dbReference type="NCBI Taxonomy" id="45954"/>
    <lineage>
        <taxon>Eukaryota</taxon>
        <taxon>Metazoa</taxon>
        <taxon>Spiralia</taxon>
        <taxon>Lophotrochozoa</taxon>
        <taxon>Mollusca</taxon>
        <taxon>Bivalvia</taxon>
        <taxon>Autobranchia</taxon>
        <taxon>Heteroconchia</taxon>
        <taxon>Euheterodonta</taxon>
        <taxon>Imparidentia</taxon>
        <taxon>Neoheterodontei</taxon>
        <taxon>Myida</taxon>
        <taxon>Dreissenoidea</taxon>
        <taxon>Dreissenidae</taxon>
        <taxon>Dreissena</taxon>
    </lineage>
</organism>
<proteinExistence type="predicted"/>
<dbReference type="AlphaFoldDB" id="A0A9D4JU50"/>
<feature type="region of interest" description="Disordered" evidence="1">
    <location>
        <begin position="1"/>
        <end position="20"/>
    </location>
</feature>
<name>A0A9D4JU50_DREPO</name>
<sequence>MLQMSGGGEKTEEKIRHQADGACEVRARPQGDRGALCHVRHPPTGETPRLQTSC</sequence>
<dbReference type="Proteomes" id="UP000828390">
    <property type="component" value="Unassembled WGS sequence"/>
</dbReference>
<comment type="caution">
    <text evidence="2">The sequence shown here is derived from an EMBL/GenBank/DDBJ whole genome shotgun (WGS) entry which is preliminary data.</text>
</comment>
<keyword evidence="3" id="KW-1185">Reference proteome</keyword>
<gene>
    <name evidence="2" type="ORF">DPMN_122073</name>
</gene>
<reference evidence="2" key="2">
    <citation type="submission" date="2020-11" db="EMBL/GenBank/DDBJ databases">
        <authorList>
            <person name="McCartney M.A."/>
            <person name="Auch B."/>
            <person name="Kono T."/>
            <person name="Mallez S."/>
            <person name="Becker A."/>
            <person name="Gohl D.M."/>
            <person name="Silverstein K.A.T."/>
            <person name="Koren S."/>
            <person name="Bechman K.B."/>
            <person name="Herman A."/>
            <person name="Abrahante J.E."/>
            <person name="Garbe J."/>
        </authorList>
    </citation>
    <scope>NUCLEOTIDE SEQUENCE</scope>
    <source>
        <strain evidence="2">Duluth1</strain>
        <tissue evidence="2">Whole animal</tissue>
    </source>
</reference>
<evidence type="ECO:0000256" key="1">
    <source>
        <dbReference type="SAM" id="MobiDB-lite"/>
    </source>
</evidence>
<dbReference type="EMBL" id="JAIWYP010000005">
    <property type="protein sequence ID" value="KAH3820327.1"/>
    <property type="molecule type" value="Genomic_DNA"/>
</dbReference>
<evidence type="ECO:0000313" key="2">
    <source>
        <dbReference type="EMBL" id="KAH3820327.1"/>
    </source>
</evidence>
<feature type="region of interest" description="Disordered" evidence="1">
    <location>
        <begin position="25"/>
        <end position="54"/>
    </location>
</feature>
<accession>A0A9D4JU50</accession>
<feature type="compositionally biased region" description="Basic and acidic residues" evidence="1">
    <location>
        <begin position="9"/>
        <end position="20"/>
    </location>
</feature>
<evidence type="ECO:0000313" key="3">
    <source>
        <dbReference type="Proteomes" id="UP000828390"/>
    </source>
</evidence>
<protein>
    <submittedName>
        <fullName evidence="2">Uncharacterized protein</fullName>
    </submittedName>
</protein>
<reference evidence="2" key="1">
    <citation type="journal article" date="2019" name="bioRxiv">
        <title>The Genome of the Zebra Mussel, Dreissena polymorpha: A Resource for Invasive Species Research.</title>
        <authorList>
            <person name="McCartney M.A."/>
            <person name="Auch B."/>
            <person name="Kono T."/>
            <person name="Mallez S."/>
            <person name="Zhang Y."/>
            <person name="Obille A."/>
            <person name="Becker A."/>
            <person name="Abrahante J.E."/>
            <person name="Garbe J."/>
            <person name="Badalamenti J.P."/>
            <person name="Herman A."/>
            <person name="Mangelson H."/>
            <person name="Liachko I."/>
            <person name="Sullivan S."/>
            <person name="Sone E.D."/>
            <person name="Koren S."/>
            <person name="Silverstein K.A.T."/>
            <person name="Beckman K.B."/>
            <person name="Gohl D.M."/>
        </authorList>
    </citation>
    <scope>NUCLEOTIDE SEQUENCE</scope>
    <source>
        <strain evidence="2">Duluth1</strain>
        <tissue evidence="2">Whole animal</tissue>
    </source>
</reference>